<feature type="region of interest" description="Disordered" evidence="1">
    <location>
        <begin position="47"/>
        <end position="77"/>
    </location>
</feature>
<protein>
    <submittedName>
        <fullName evidence="2">Uncharacterized protein</fullName>
    </submittedName>
</protein>
<comment type="caution">
    <text evidence="2">The sequence shown here is derived from an EMBL/GenBank/DDBJ whole genome shotgun (WGS) entry which is preliminary data.</text>
</comment>
<dbReference type="EMBL" id="AHKC01005693">
    <property type="protein sequence ID" value="EKF38367.1"/>
    <property type="molecule type" value="Genomic_DNA"/>
</dbReference>
<proteinExistence type="predicted"/>
<evidence type="ECO:0000313" key="2">
    <source>
        <dbReference type="EMBL" id="EKF38367.1"/>
    </source>
</evidence>
<reference evidence="2 3" key="1">
    <citation type="journal article" date="2012" name="BMC Genomics">
        <title>Comparative genomic analysis of human infective Trypanosoma cruzi lineages with the bat-restricted subspecies T. cruzi marinkellei.</title>
        <authorList>
            <person name="Franzen O."/>
            <person name="Talavera-Lopez C."/>
            <person name="Ochaya S."/>
            <person name="Butler C.E."/>
            <person name="Messenger L.A."/>
            <person name="Lewis M.D."/>
            <person name="Llewellyn M.S."/>
            <person name="Marinkelle C.J."/>
            <person name="Tyler K.M."/>
            <person name="Miles M.A."/>
            <person name="Andersson B."/>
        </authorList>
    </citation>
    <scope>NUCLEOTIDE SEQUENCE [LARGE SCALE GENOMIC DNA]</scope>
    <source>
        <strain evidence="2 3">B7</strain>
    </source>
</reference>
<feature type="region of interest" description="Disordered" evidence="1">
    <location>
        <begin position="376"/>
        <end position="407"/>
    </location>
</feature>
<feature type="compositionally biased region" description="Low complexity" evidence="1">
    <location>
        <begin position="47"/>
        <end position="57"/>
    </location>
</feature>
<accession>K2PB85</accession>
<dbReference type="AlphaFoldDB" id="K2PB85"/>
<name>K2PB85_TRYCR</name>
<evidence type="ECO:0000256" key="1">
    <source>
        <dbReference type="SAM" id="MobiDB-lite"/>
    </source>
</evidence>
<keyword evidence="3" id="KW-1185">Reference proteome</keyword>
<feature type="compositionally biased region" description="Polar residues" evidence="1">
    <location>
        <begin position="396"/>
        <end position="407"/>
    </location>
</feature>
<dbReference type="OrthoDB" id="249971at2759"/>
<sequence>MPTCRAPRRPLATGERRPAGRLSAQERWLQSLNPYCQPLFLRRKPSSSSLSSAAVPGRRARSAASPRHKRVESRPEVGVSVTNGDALYQLTQEEWSICNLMVTVLQHKSTEEAQRIIAEVAQLALTRRLLARYSGVYADGHVNGEEDTRVGEEEDGRTQLIRHLQEHQRREAERRKQLCDANRQIQQGDIRARCRKLFNRGGVNGDGRALKAAKRRCLPHRCNSSADENTTQQQGGHVNVEEMVMTKTTVPVPTVPLNVPRRAKASKGVLSFDEYCADRYGGGGGGGAYSNESLASVLPIRCAAMSTTDDSVRRSNSFPSAGVNYDDHDAIKGIFSHDDIHDIHTNEAPSAFISTMRPATSSEVFNSLSSLSGPALPPSHMLDGHNGAGLLPIKPTTPTAGTKTSAQMSAKVTSSSVFSSLISPSSSSLISDVKLE</sequence>
<feature type="compositionally biased region" description="Basic residues" evidence="1">
    <location>
        <begin position="58"/>
        <end position="71"/>
    </location>
</feature>
<evidence type="ECO:0000313" key="3">
    <source>
        <dbReference type="Proteomes" id="UP000007350"/>
    </source>
</evidence>
<feature type="region of interest" description="Disordered" evidence="1">
    <location>
        <begin position="1"/>
        <end position="22"/>
    </location>
</feature>
<organism evidence="2 3">
    <name type="scientific">Trypanosoma cruzi marinkellei</name>
    <dbReference type="NCBI Taxonomy" id="85056"/>
    <lineage>
        <taxon>Eukaryota</taxon>
        <taxon>Discoba</taxon>
        <taxon>Euglenozoa</taxon>
        <taxon>Kinetoplastea</taxon>
        <taxon>Metakinetoplastina</taxon>
        <taxon>Trypanosomatida</taxon>
        <taxon>Trypanosomatidae</taxon>
        <taxon>Trypanosoma</taxon>
        <taxon>Schizotrypanum</taxon>
    </lineage>
</organism>
<gene>
    <name evidence="2" type="ORF">MOQ_001424</name>
</gene>
<dbReference type="Proteomes" id="UP000007350">
    <property type="component" value="Unassembled WGS sequence"/>
</dbReference>